<evidence type="ECO:0008006" key="12">
    <source>
        <dbReference type="Google" id="ProtNLM"/>
    </source>
</evidence>
<keyword evidence="3 7" id="KW-0812">Transmembrane</keyword>
<evidence type="ECO:0000256" key="5">
    <source>
        <dbReference type="ARBA" id="ARBA00023136"/>
    </source>
</evidence>
<keyword evidence="4 7" id="KW-1133">Transmembrane helix</keyword>
<keyword evidence="2" id="KW-1003">Cell membrane</keyword>
<keyword evidence="5 7" id="KW-0472">Membrane</keyword>
<feature type="domain" description="Integral membrane bound transporter" evidence="9">
    <location>
        <begin position="406"/>
        <end position="529"/>
    </location>
</feature>
<dbReference type="Proteomes" id="UP001204144">
    <property type="component" value="Unassembled WGS sequence"/>
</dbReference>
<evidence type="ECO:0000256" key="3">
    <source>
        <dbReference type="ARBA" id="ARBA00022692"/>
    </source>
</evidence>
<name>A0AAE3KTZ0_9BACT</name>
<protein>
    <recommendedName>
        <fullName evidence="12">Integral membrane protein YccS N-terminal domain-containing protein</fullName>
    </recommendedName>
</protein>
<evidence type="ECO:0000256" key="4">
    <source>
        <dbReference type="ARBA" id="ARBA00022989"/>
    </source>
</evidence>
<dbReference type="EMBL" id="RJUF01000013">
    <property type="protein sequence ID" value="MCP9762666.1"/>
    <property type="molecule type" value="Genomic_DNA"/>
</dbReference>
<gene>
    <name evidence="10" type="ORF">EGI31_06835</name>
</gene>
<accession>A0AAE3KTZ0</accession>
<dbReference type="GO" id="GO:0005886">
    <property type="term" value="C:plasma membrane"/>
    <property type="evidence" value="ECO:0007669"/>
    <property type="project" value="UniProtKB-SubCell"/>
</dbReference>
<dbReference type="AlphaFoldDB" id="A0AAE3KTZ0"/>
<dbReference type="PANTHER" id="PTHR30509:SF8">
    <property type="entry name" value="INNER MEMBRANE PROTEIN YCCS"/>
    <property type="match status" value="1"/>
</dbReference>
<feature type="transmembrane region" description="Helical" evidence="7">
    <location>
        <begin position="517"/>
        <end position="538"/>
    </location>
</feature>
<proteinExistence type="inferred from homology"/>
<evidence type="ECO:0000259" key="8">
    <source>
        <dbReference type="Pfam" id="PF12805"/>
    </source>
</evidence>
<evidence type="ECO:0000256" key="2">
    <source>
        <dbReference type="ARBA" id="ARBA00022475"/>
    </source>
</evidence>
<dbReference type="InterPro" id="IPR049453">
    <property type="entry name" value="Memb_transporter_dom"/>
</dbReference>
<evidence type="ECO:0000313" key="11">
    <source>
        <dbReference type="Proteomes" id="UP001204144"/>
    </source>
</evidence>
<evidence type="ECO:0000256" key="1">
    <source>
        <dbReference type="ARBA" id="ARBA00004651"/>
    </source>
</evidence>
<feature type="transmembrane region" description="Helical" evidence="7">
    <location>
        <begin position="489"/>
        <end position="505"/>
    </location>
</feature>
<comment type="similarity">
    <text evidence="6">Belongs to the YccS/YhfK family.</text>
</comment>
<feature type="domain" description="Integral membrane protein YccS N-terminal" evidence="8">
    <location>
        <begin position="92"/>
        <end position="319"/>
    </location>
</feature>
<keyword evidence="11" id="KW-1185">Reference proteome</keyword>
<reference evidence="10 11" key="1">
    <citation type="submission" date="2018-11" db="EMBL/GenBank/DDBJ databases">
        <title>Novel bacteria species description.</title>
        <authorList>
            <person name="Han J.-H."/>
        </authorList>
    </citation>
    <scope>NUCLEOTIDE SEQUENCE [LARGE SCALE GENOMIC DNA]</scope>
    <source>
        <strain evidence="10 11">KCTC23259</strain>
    </source>
</reference>
<comment type="subcellular location">
    <subcellularLocation>
        <location evidence="1">Cell membrane</location>
        <topology evidence="1">Multi-pass membrane protein</topology>
    </subcellularLocation>
</comment>
<dbReference type="RefSeq" id="WP_255036439.1">
    <property type="nucleotide sequence ID" value="NZ_RJUF01000013.1"/>
</dbReference>
<feature type="transmembrane region" description="Helical" evidence="7">
    <location>
        <begin position="65"/>
        <end position="84"/>
    </location>
</feature>
<dbReference type="PANTHER" id="PTHR30509">
    <property type="entry name" value="P-HYDROXYBENZOIC ACID EFFLUX PUMP SUBUNIT-RELATED"/>
    <property type="match status" value="1"/>
</dbReference>
<feature type="transmembrane region" description="Helical" evidence="7">
    <location>
        <begin position="12"/>
        <end position="30"/>
    </location>
</feature>
<evidence type="ECO:0000313" key="10">
    <source>
        <dbReference type="EMBL" id="MCP9762666.1"/>
    </source>
</evidence>
<dbReference type="Pfam" id="PF13515">
    <property type="entry name" value="FUSC_2"/>
    <property type="match status" value="1"/>
</dbReference>
<dbReference type="Pfam" id="PF12805">
    <property type="entry name" value="FUSC-like"/>
    <property type="match status" value="1"/>
</dbReference>
<sequence length="738" mass="83935">MPQKLNKHINSFDFFRASIVSVLLVLPIYWGFSTDNYPAGMSIVVGVMFAYFSNIEGTNRNRIIGMFYSLSLGLIVLSGFLLSVNFPDYIRIPILALLVFASSMLSVFGFRGSMIGFAGLFAVVMGFMLHKYSLPELEILKLVGLGGIVCIIVSALSQFIFQKRHIQLLLAECIELTSNYLKMSDDIKWNATTNTPDLQYRLLKTQSAINENHELLRSMLMSEKSKLLSTSENRKLYLLFIEMIDLYEMAIAWNPDFDEFEEELGEYTHLLLPFQKTSGLVADELQKLSEALRNSKPFRLESKLDEAQINAEESIKAYVDAVKLPKAREGALMMRNLLDHEQRELEKLKLIDNIYNNLLQESQLVPKRNSQFITTQNYSWNTIKINLNTESVIFRHSIRLTMAFLLSFIIGQALDPTYTNWIIVTTMVILRPNYGLTKNRAKSRMAGTILGMIFTLALVYFVENNVVYGTTAAISLLVGFSFINKNYKIASAGITISILLLYVLNENDSIEIILNRGLYTFVGVLISLFAMYFIWPVWEKENIKDAIRKALIANLNYLKAVNNLYRTKQEADTAYRLIRKDAFIKNGNLNGAFQRLQEEPKSKKNQVSNIYAAVLLNHSFLSGIAAYSAYIQSHKTTNTSESFETIMDYICVNLQNAIAILKGKSVAKNPDKCFEAFEILEKKYAELNLKRNLEIESGIMTMSTEMRSKLQEAKVIIEQLKWLKNLSENVLGAVEVLG</sequence>
<feature type="transmembrane region" description="Helical" evidence="7">
    <location>
        <begin position="139"/>
        <end position="161"/>
    </location>
</feature>
<feature type="transmembrane region" description="Helical" evidence="7">
    <location>
        <begin position="443"/>
        <end position="460"/>
    </location>
</feature>
<evidence type="ECO:0000256" key="7">
    <source>
        <dbReference type="SAM" id="Phobius"/>
    </source>
</evidence>
<evidence type="ECO:0000259" key="9">
    <source>
        <dbReference type="Pfam" id="PF13515"/>
    </source>
</evidence>
<organism evidence="10 11">
    <name type="scientific">Lacihabitans soyangensis</name>
    <dbReference type="NCBI Taxonomy" id="869394"/>
    <lineage>
        <taxon>Bacteria</taxon>
        <taxon>Pseudomonadati</taxon>
        <taxon>Bacteroidota</taxon>
        <taxon>Cytophagia</taxon>
        <taxon>Cytophagales</taxon>
        <taxon>Leadbetterellaceae</taxon>
        <taxon>Lacihabitans</taxon>
    </lineage>
</organism>
<evidence type="ECO:0000256" key="6">
    <source>
        <dbReference type="ARBA" id="ARBA00043993"/>
    </source>
</evidence>
<feature type="transmembrane region" description="Helical" evidence="7">
    <location>
        <begin position="115"/>
        <end position="133"/>
    </location>
</feature>
<feature type="transmembrane region" description="Helical" evidence="7">
    <location>
        <begin position="36"/>
        <end position="53"/>
    </location>
</feature>
<dbReference type="InterPro" id="IPR032692">
    <property type="entry name" value="YccS_N"/>
</dbReference>
<comment type="caution">
    <text evidence="10">The sequence shown here is derived from an EMBL/GenBank/DDBJ whole genome shotgun (WGS) entry which is preliminary data.</text>
</comment>